<accession>A0A841BU47</accession>
<evidence type="ECO:0000256" key="11">
    <source>
        <dbReference type="RuleBase" id="RU003615"/>
    </source>
</evidence>
<keyword evidence="8" id="KW-0106">Calcium</keyword>
<keyword evidence="17" id="KW-1185">Reference proteome</keyword>
<evidence type="ECO:0000256" key="2">
    <source>
        <dbReference type="ARBA" id="ARBA00001913"/>
    </source>
</evidence>
<evidence type="ECO:0000256" key="9">
    <source>
        <dbReference type="ARBA" id="ARBA00023277"/>
    </source>
</evidence>
<dbReference type="GO" id="GO:0004556">
    <property type="term" value="F:alpha-amylase activity"/>
    <property type="evidence" value="ECO:0007669"/>
    <property type="project" value="UniProtKB-UniRule"/>
</dbReference>
<dbReference type="InterPro" id="IPR006047">
    <property type="entry name" value="GH13_cat_dom"/>
</dbReference>
<evidence type="ECO:0000256" key="1">
    <source>
        <dbReference type="ARBA" id="ARBA00000548"/>
    </source>
</evidence>
<dbReference type="SUPFAM" id="SSF51445">
    <property type="entry name" value="(Trans)glycosidases"/>
    <property type="match status" value="1"/>
</dbReference>
<evidence type="ECO:0000313" key="17">
    <source>
        <dbReference type="Proteomes" id="UP000587527"/>
    </source>
</evidence>
<dbReference type="EC" id="3.2.1.1" evidence="4 12"/>
<evidence type="ECO:0000256" key="8">
    <source>
        <dbReference type="ARBA" id="ARBA00022837"/>
    </source>
</evidence>
<comment type="cofactor">
    <cofactor evidence="2">
        <name>Ca(2+)</name>
        <dbReference type="ChEBI" id="CHEBI:29108"/>
    </cofactor>
</comment>
<evidence type="ECO:0000259" key="15">
    <source>
        <dbReference type="SMART" id="SM00642"/>
    </source>
</evidence>
<feature type="chain" id="PRO_5038733194" description="Alpha-amylase" evidence="13">
    <location>
        <begin position="22"/>
        <end position="477"/>
    </location>
</feature>
<evidence type="ECO:0000256" key="7">
    <source>
        <dbReference type="ARBA" id="ARBA00022801"/>
    </source>
</evidence>
<evidence type="ECO:0000256" key="10">
    <source>
        <dbReference type="ARBA" id="ARBA00023295"/>
    </source>
</evidence>
<dbReference type="Gene3D" id="3.20.20.80">
    <property type="entry name" value="Glycosidases"/>
    <property type="match status" value="1"/>
</dbReference>
<dbReference type="CDD" id="cd11317">
    <property type="entry name" value="AmyAc_bac_euk_AmyA"/>
    <property type="match status" value="1"/>
</dbReference>
<dbReference type="Proteomes" id="UP000587527">
    <property type="component" value="Unassembled WGS sequence"/>
</dbReference>
<keyword evidence="10 12" id="KW-0326">Glycosidase</keyword>
<evidence type="ECO:0000256" key="5">
    <source>
        <dbReference type="ARBA" id="ARBA00017303"/>
    </source>
</evidence>
<dbReference type="SUPFAM" id="SSF51011">
    <property type="entry name" value="Glycosyl hydrolase domain"/>
    <property type="match status" value="1"/>
</dbReference>
<dbReference type="InterPro" id="IPR031319">
    <property type="entry name" value="A-amylase_C"/>
</dbReference>
<comment type="similarity">
    <text evidence="3 11">Belongs to the glycosyl hydrolase 13 family.</text>
</comment>
<dbReference type="PANTHER" id="PTHR43447">
    <property type="entry name" value="ALPHA-AMYLASE"/>
    <property type="match status" value="1"/>
</dbReference>
<protein>
    <recommendedName>
        <fullName evidence="5 12">Alpha-amylase</fullName>
        <ecNumber evidence="4 12">3.2.1.1</ecNumber>
    </recommendedName>
</protein>
<sequence>MRRSLVGAGCALLLVLTGCTATGDGPAAAPHSPSAPAHRESDPTGVIVHLFQWPWADVARECRETLGPAGVAAVQISPPQEHVVLADQGFPWWQDYQPVSYGLTSRRGDRAALAKMVETCHAAGVEIYADAVINHMTAQLFGVGTGGTKFSRTGYPGYDGAADFHHCGHSIAQWSDRSEVQNCDLLDLADLATERAPVRERIAGYLNDLLSIGVDGFRIDAAKHIPAADLAAITAQLDRPAVIYSEVLFALGDPIQPEEYLPFGAVLEPRYGPDVTRALRFGGSLGALAELGVASDSPALDFKPSARSVVYIDSHDTQRGTSTLTYADGGLHALATEFMLAWPYGTPLVMSSFAFTDFDASPPALPDGTTRPVVCGGSAFVCEHRAVLPMVAFRTATAGAPVTEWWATDDQLGFARAGRGYFALNRAAAPVTRVVQTGLPAGRYRDLLHPAAVVTVDSAGTATLTIPPASAISFIKA</sequence>
<evidence type="ECO:0000259" key="14">
    <source>
        <dbReference type="SMART" id="SM00632"/>
    </source>
</evidence>
<evidence type="ECO:0000313" key="16">
    <source>
        <dbReference type="EMBL" id="MBB5870433.1"/>
    </source>
</evidence>
<proteinExistence type="inferred from homology"/>
<dbReference type="InterPro" id="IPR013780">
    <property type="entry name" value="Glyco_hydro_b"/>
</dbReference>
<dbReference type="RefSeq" id="WP_184837830.1">
    <property type="nucleotide sequence ID" value="NZ_JACHMN010000002.1"/>
</dbReference>
<feature type="domain" description="Glycosyl hydrolase family 13 catalytic" evidence="15">
    <location>
        <begin position="45"/>
        <end position="394"/>
    </location>
</feature>
<dbReference type="SMART" id="SM00632">
    <property type="entry name" value="Aamy_C"/>
    <property type="match status" value="1"/>
</dbReference>
<comment type="caution">
    <text evidence="16">The sequence shown here is derived from an EMBL/GenBank/DDBJ whole genome shotgun (WGS) entry which is preliminary data.</text>
</comment>
<keyword evidence="6" id="KW-0479">Metal-binding</keyword>
<evidence type="ECO:0000256" key="12">
    <source>
        <dbReference type="RuleBase" id="RU361134"/>
    </source>
</evidence>
<dbReference type="InterPro" id="IPR017853">
    <property type="entry name" value="GH"/>
</dbReference>
<organism evidence="16 17">
    <name type="scientific">Allocatelliglobosispora scoriae</name>
    <dbReference type="NCBI Taxonomy" id="643052"/>
    <lineage>
        <taxon>Bacteria</taxon>
        <taxon>Bacillati</taxon>
        <taxon>Actinomycetota</taxon>
        <taxon>Actinomycetes</taxon>
        <taxon>Micromonosporales</taxon>
        <taxon>Micromonosporaceae</taxon>
        <taxon>Allocatelliglobosispora</taxon>
    </lineage>
</organism>
<evidence type="ECO:0000256" key="3">
    <source>
        <dbReference type="ARBA" id="ARBA00008061"/>
    </source>
</evidence>
<gene>
    <name evidence="16" type="ORF">F4553_003812</name>
</gene>
<evidence type="ECO:0000256" key="6">
    <source>
        <dbReference type="ARBA" id="ARBA00022723"/>
    </source>
</evidence>
<dbReference type="InterPro" id="IPR006048">
    <property type="entry name" value="A-amylase/branching_C"/>
</dbReference>
<dbReference type="AlphaFoldDB" id="A0A841BU47"/>
<dbReference type="EMBL" id="JACHMN010000002">
    <property type="protein sequence ID" value="MBB5870433.1"/>
    <property type="molecule type" value="Genomic_DNA"/>
</dbReference>
<keyword evidence="13" id="KW-0732">Signal</keyword>
<keyword evidence="9 12" id="KW-0119">Carbohydrate metabolism</keyword>
<keyword evidence="7 12" id="KW-0378">Hydrolase</keyword>
<dbReference type="GO" id="GO:0005975">
    <property type="term" value="P:carbohydrate metabolic process"/>
    <property type="evidence" value="ECO:0007669"/>
    <property type="project" value="InterPro"/>
</dbReference>
<dbReference type="GO" id="GO:0046872">
    <property type="term" value="F:metal ion binding"/>
    <property type="evidence" value="ECO:0007669"/>
    <property type="project" value="UniProtKB-KW"/>
</dbReference>
<dbReference type="Pfam" id="PF00128">
    <property type="entry name" value="Alpha-amylase"/>
    <property type="match status" value="1"/>
</dbReference>
<dbReference type="InterPro" id="IPR006046">
    <property type="entry name" value="Alpha_amylase"/>
</dbReference>
<dbReference type="Gene3D" id="2.60.40.1180">
    <property type="entry name" value="Golgi alpha-mannosidase II"/>
    <property type="match status" value="1"/>
</dbReference>
<reference evidence="16 17" key="1">
    <citation type="submission" date="2020-08" db="EMBL/GenBank/DDBJ databases">
        <title>Sequencing the genomes of 1000 actinobacteria strains.</title>
        <authorList>
            <person name="Klenk H.-P."/>
        </authorList>
    </citation>
    <scope>NUCLEOTIDE SEQUENCE [LARGE SCALE GENOMIC DNA]</scope>
    <source>
        <strain evidence="16 17">DSM 45362</strain>
    </source>
</reference>
<feature type="signal peptide" evidence="13">
    <location>
        <begin position="1"/>
        <end position="21"/>
    </location>
</feature>
<evidence type="ECO:0000256" key="4">
    <source>
        <dbReference type="ARBA" id="ARBA00012595"/>
    </source>
</evidence>
<dbReference type="PRINTS" id="PR00110">
    <property type="entry name" value="ALPHAAMYLASE"/>
</dbReference>
<dbReference type="SMART" id="SM00642">
    <property type="entry name" value="Aamy"/>
    <property type="match status" value="1"/>
</dbReference>
<comment type="catalytic activity">
    <reaction evidence="1 12">
        <text>Endohydrolysis of (1-&gt;4)-alpha-D-glucosidic linkages in polysaccharides containing three or more (1-&gt;4)-alpha-linked D-glucose units.</text>
        <dbReference type="EC" id="3.2.1.1"/>
    </reaction>
</comment>
<dbReference type="Pfam" id="PF02806">
    <property type="entry name" value="Alpha-amylase_C"/>
    <property type="match status" value="1"/>
</dbReference>
<evidence type="ECO:0000256" key="13">
    <source>
        <dbReference type="SAM" id="SignalP"/>
    </source>
</evidence>
<feature type="domain" description="Alpha-amylase C-terminal" evidence="14">
    <location>
        <begin position="403"/>
        <end position="477"/>
    </location>
</feature>
<name>A0A841BU47_9ACTN</name>
<dbReference type="PROSITE" id="PS51257">
    <property type="entry name" value="PROKAR_LIPOPROTEIN"/>
    <property type="match status" value="1"/>
</dbReference>